<feature type="domain" description="Sushi" evidence="5">
    <location>
        <begin position="508"/>
        <end position="572"/>
    </location>
</feature>
<feature type="disulfide bond" evidence="4">
    <location>
        <begin position="262"/>
        <end position="289"/>
    </location>
</feature>
<dbReference type="InterPro" id="IPR000436">
    <property type="entry name" value="Sushi_SCR_CCP_dom"/>
</dbReference>
<dbReference type="PROSITE" id="PS50923">
    <property type="entry name" value="SUSHI"/>
    <property type="match status" value="7"/>
</dbReference>
<dbReference type="InterPro" id="IPR051277">
    <property type="entry name" value="SEZ6_CSMD_C4BPB_Regulators"/>
</dbReference>
<keyword evidence="7" id="KW-1185">Reference proteome</keyword>
<name>A0ABY7GCC8_MYAAR</name>
<dbReference type="Proteomes" id="UP001164746">
    <property type="component" value="Chromosome 17"/>
</dbReference>
<evidence type="ECO:0000313" key="7">
    <source>
        <dbReference type="Proteomes" id="UP001164746"/>
    </source>
</evidence>
<evidence type="ECO:0000256" key="1">
    <source>
        <dbReference type="ARBA" id="ARBA00022729"/>
    </source>
</evidence>
<dbReference type="InterPro" id="IPR035976">
    <property type="entry name" value="Sushi/SCR/CCP_sf"/>
</dbReference>
<keyword evidence="2" id="KW-0677">Repeat</keyword>
<organism evidence="6 7">
    <name type="scientific">Mya arenaria</name>
    <name type="common">Soft-shell clam</name>
    <dbReference type="NCBI Taxonomy" id="6604"/>
    <lineage>
        <taxon>Eukaryota</taxon>
        <taxon>Metazoa</taxon>
        <taxon>Spiralia</taxon>
        <taxon>Lophotrochozoa</taxon>
        <taxon>Mollusca</taxon>
        <taxon>Bivalvia</taxon>
        <taxon>Autobranchia</taxon>
        <taxon>Heteroconchia</taxon>
        <taxon>Euheterodonta</taxon>
        <taxon>Imparidentia</taxon>
        <taxon>Neoheterodontei</taxon>
        <taxon>Myida</taxon>
        <taxon>Myoidea</taxon>
        <taxon>Myidae</taxon>
        <taxon>Mya</taxon>
    </lineage>
</organism>
<keyword evidence="3 4" id="KW-1015">Disulfide bond</keyword>
<feature type="disulfide bond" evidence="4">
    <location>
        <begin position="320"/>
        <end position="347"/>
    </location>
</feature>
<evidence type="ECO:0000256" key="3">
    <source>
        <dbReference type="ARBA" id="ARBA00023157"/>
    </source>
</evidence>
<dbReference type="CDD" id="cd00033">
    <property type="entry name" value="CCP"/>
    <property type="match status" value="8"/>
</dbReference>
<dbReference type="SUPFAM" id="SSF57535">
    <property type="entry name" value="Complement control module/SCR domain"/>
    <property type="match status" value="9"/>
</dbReference>
<feature type="domain" description="Sushi" evidence="5">
    <location>
        <begin position="396"/>
        <end position="454"/>
    </location>
</feature>
<feature type="disulfide bond" evidence="4">
    <location>
        <begin position="187"/>
        <end position="214"/>
    </location>
</feature>
<dbReference type="Gene3D" id="2.10.70.10">
    <property type="entry name" value="Complement Module, domain 1"/>
    <property type="match status" value="10"/>
</dbReference>
<feature type="disulfide bond" evidence="4">
    <location>
        <begin position="58"/>
        <end position="85"/>
    </location>
</feature>
<gene>
    <name evidence="6" type="ORF">MAR_033559</name>
</gene>
<dbReference type="Pfam" id="PF00084">
    <property type="entry name" value="Sushi"/>
    <property type="match status" value="10"/>
</dbReference>
<reference evidence="6" key="1">
    <citation type="submission" date="2022-11" db="EMBL/GenBank/DDBJ databases">
        <title>Centuries of genome instability and evolution in soft-shell clam transmissible cancer (bioRxiv).</title>
        <authorList>
            <person name="Hart S.F.M."/>
            <person name="Yonemitsu M.A."/>
            <person name="Giersch R.M."/>
            <person name="Beal B.F."/>
            <person name="Arriagada G."/>
            <person name="Davis B.W."/>
            <person name="Ostrander E.A."/>
            <person name="Goff S.P."/>
            <person name="Metzger M.J."/>
        </authorList>
    </citation>
    <scope>NUCLEOTIDE SEQUENCE</scope>
    <source>
        <strain evidence="6">MELC-2E11</strain>
        <tissue evidence="6">Siphon/mantle</tissue>
    </source>
</reference>
<feature type="domain" description="Sushi" evidence="5">
    <location>
        <begin position="292"/>
        <end position="349"/>
    </location>
</feature>
<evidence type="ECO:0000259" key="5">
    <source>
        <dbReference type="PROSITE" id="PS50923"/>
    </source>
</evidence>
<evidence type="ECO:0000313" key="6">
    <source>
        <dbReference type="EMBL" id="WAR31017.1"/>
    </source>
</evidence>
<dbReference type="PANTHER" id="PTHR45656">
    <property type="entry name" value="PROTEIN CBR-CLEC-78"/>
    <property type="match status" value="1"/>
</dbReference>
<keyword evidence="1" id="KW-0732">Signal</keyword>
<dbReference type="PANTHER" id="PTHR45656:SF4">
    <property type="entry name" value="PROTEIN CBR-CLEC-78"/>
    <property type="match status" value="1"/>
</dbReference>
<feature type="non-terminal residue" evidence="6">
    <location>
        <position position="629"/>
    </location>
</feature>
<feature type="domain" description="Sushi" evidence="5">
    <location>
        <begin position="30"/>
        <end position="87"/>
    </location>
</feature>
<proteinExistence type="predicted"/>
<feature type="domain" description="Sushi" evidence="5">
    <location>
        <begin position="94"/>
        <end position="157"/>
    </location>
</feature>
<sequence>REIERELSILHSTWVPVPDAALDYTPGTDQGCEDLRDIPNGLVEAADNCFGTVARYSCDDGYQLTGDPVRVCQGDETWSGAEPHCLLDLNIEKVACGRPPEVNHAVHNGYPDKVTYELGTMLQYECLPDFTATVKTAVRAWCVGGGVWVGPSMTCTHAGCPHLEEPENGWVNQEPTNTVGSRVVFHCNRGYFLSGRAQTTCLTSGSWDSVPPSCEKEIQVKTTRQPALSVMCAPPPELTHATHDEDPERLVFPSGYHVTYTCAHGYRPDGEARAVCSGDGEWIALSLLCSPQSCGFPGDVLNGWRTGYAFTFPHIVNYYCHEGFELQGVGHRVCGAEGEWSGQVPTCKPVTCPTLFAPVYGKMFECNDSYRVLGSKERRCQADRTWTGETTKCQEINCGWPTSFYNGLLIGENTLAGSVIFYSCKVHATFEGDAFQTRCLETGEWSEPPPLCWGQCQVPNVVDADWINRPPNVWVNHNTSVEFRCKTGLRPRDGLRMRCNNGTWTSTAECLPAPCESHPPHVHNGMRVFLGNEHGHKAKYSCFPGYRLYGVNGSYLQCHYGDWVGGRPHCEEHRLVYKCNVGFQLSGAGGATCVNGEWQPPIGDPGKVCVPARHPPAQKLWIPTTNIRA</sequence>
<evidence type="ECO:0000256" key="4">
    <source>
        <dbReference type="PROSITE-ProRule" id="PRU00302"/>
    </source>
</evidence>
<keyword evidence="4" id="KW-0768">Sushi</keyword>
<accession>A0ABY7GCC8</accession>
<feature type="domain" description="Sushi" evidence="5">
    <location>
        <begin position="230"/>
        <end position="291"/>
    </location>
</feature>
<comment type="caution">
    <text evidence="4">Lacks conserved residue(s) required for the propagation of feature annotation.</text>
</comment>
<dbReference type="EMBL" id="CP111028">
    <property type="protein sequence ID" value="WAR31017.1"/>
    <property type="molecule type" value="Genomic_DNA"/>
</dbReference>
<feature type="domain" description="Sushi" evidence="5">
    <location>
        <begin position="158"/>
        <end position="216"/>
    </location>
</feature>
<dbReference type="SMART" id="SM00032">
    <property type="entry name" value="CCP"/>
    <property type="match status" value="9"/>
</dbReference>
<protein>
    <submittedName>
        <fullName evidence="6">LEV9-like protein</fullName>
    </submittedName>
</protein>
<evidence type="ECO:0000256" key="2">
    <source>
        <dbReference type="ARBA" id="ARBA00022737"/>
    </source>
</evidence>